<dbReference type="GO" id="GO:0004527">
    <property type="term" value="F:exonuclease activity"/>
    <property type="evidence" value="ECO:0007669"/>
    <property type="project" value="UniProtKB-KW"/>
</dbReference>
<accession>A0A076EIS1</accession>
<dbReference type="InterPro" id="IPR038729">
    <property type="entry name" value="Rad50/SbcC_AAA"/>
</dbReference>
<evidence type="ECO:0000256" key="3">
    <source>
        <dbReference type="ARBA" id="ARBA00013368"/>
    </source>
</evidence>
<protein>
    <recommendedName>
        <fullName evidence="3">Nuclease SbcCD subunit C</fullName>
    </recommendedName>
</protein>
<evidence type="ECO:0000313" key="7">
    <source>
        <dbReference type="Proteomes" id="UP000028488"/>
    </source>
</evidence>
<feature type="domain" description="Rad50/SbcC-type AAA" evidence="5">
    <location>
        <begin position="5"/>
        <end position="180"/>
    </location>
</feature>
<evidence type="ECO:0000313" key="6">
    <source>
        <dbReference type="EMBL" id="AII05177.1"/>
    </source>
</evidence>
<dbReference type="Gene3D" id="3.40.50.300">
    <property type="entry name" value="P-loop containing nucleotide triphosphate hydrolases"/>
    <property type="match status" value="2"/>
</dbReference>
<evidence type="ECO:0000256" key="4">
    <source>
        <dbReference type="SAM" id="Coils"/>
    </source>
</evidence>
<dbReference type="SUPFAM" id="SSF52540">
    <property type="entry name" value="P-loop containing nucleoside triphosphate hydrolases"/>
    <property type="match status" value="1"/>
</dbReference>
<comment type="subunit">
    <text evidence="2">Heterodimer of SbcC and SbcD.</text>
</comment>
<organism evidence="6 7">
    <name type="scientific">Rhodococcus opacus</name>
    <name type="common">Nocardia opaca</name>
    <dbReference type="NCBI Taxonomy" id="37919"/>
    <lineage>
        <taxon>Bacteria</taxon>
        <taxon>Bacillati</taxon>
        <taxon>Actinomycetota</taxon>
        <taxon>Actinomycetes</taxon>
        <taxon>Mycobacteriales</taxon>
        <taxon>Nocardiaceae</taxon>
        <taxon>Rhodococcus</taxon>
    </lineage>
</organism>
<evidence type="ECO:0000256" key="1">
    <source>
        <dbReference type="ARBA" id="ARBA00006930"/>
    </source>
</evidence>
<dbReference type="AlphaFoldDB" id="A0A076EIS1"/>
<dbReference type="GO" id="GO:0006302">
    <property type="term" value="P:double-strand break repair"/>
    <property type="evidence" value="ECO:0007669"/>
    <property type="project" value="InterPro"/>
</dbReference>
<dbReference type="GO" id="GO:0016887">
    <property type="term" value="F:ATP hydrolysis activity"/>
    <property type="evidence" value="ECO:0007669"/>
    <property type="project" value="InterPro"/>
</dbReference>
<proteinExistence type="inferred from homology"/>
<feature type="coiled-coil region" evidence="4">
    <location>
        <begin position="237"/>
        <end position="271"/>
    </location>
</feature>
<dbReference type="Pfam" id="PF13476">
    <property type="entry name" value="AAA_23"/>
    <property type="match status" value="1"/>
</dbReference>
<comment type="similarity">
    <text evidence="1">Belongs to the SMC family. SbcC subfamily.</text>
</comment>
<reference evidence="6 7" key="1">
    <citation type="submission" date="2014-07" db="EMBL/GenBank/DDBJ databases">
        <title>Genome Sequence of Rhodococcus opacus Strain R7, a Biodegrader of Mono- and Polycyclic Aromatic Hydrocarbons.</title>
        <authorList>
            <person name="Di Gennaro P."/>
            <person name="Zampolli J."/>
            <person name="Presti I."/>
            <person name="Cappelletti M."/>
            <person name="D'Ursi P."/>
            <person name="Orro A."/>
            <person name="Mezzelani A."/>
            <person name="Milanesi L."/>
        </authorList>
    </citation>
    <scope>NUCLEOTIDE SEQUENCE [LARGE SCALE GENOMIC DNA]</scope>
    <source>
        <strain evidence="6 7">R7</strain>
    </source>
</reference>
<sequence>MRLHRLEVEAFGPFAGSVEVDFDRLGADGLFLLHGHTGAGKTTVLDAVAFALYGTVPGARKDGKRLLSDHAPAGSVPTVTLEATIAGRHLRLVRSPEFERPKRRGSGTIKENAKATLTWLDGRGENLSRIPDIADEVGRLMGMSADQFFQVVLLPQGEFAKFLRADTEERGQLLERLFDTTRFGTVEEWFLDRRRTSAHDLDEHQRAIDVLLARVATAAGIEGGADADPVTWAHKLEDEARETRDLAADDLQKAKSQAKVARDALTEARRVLELQTRRQRAETELDAHAAGAEQRAVLAAELADARRAEPVATVARDADAARAKAAVAARNVESITGGLRSTVGGADLVAELTWPPTADERDHIRSSIRAWRDEIVRLDGALTESVAADRLAVEVERLRARQVELAEAGDALSREREQLPLALREAEKALDSAHKARAALPALVDARDRAADAASAAADLRTRRTERDRLDRGVLDARRKHQDAREHWLDLLQRRIAGMAAELAGTLEDGVPCQVCGSPEHPQPAEPSELSVTKADEDKALNAEQKAAAALTTATEKLGAVERAIDVLVQRGGDGDADELAQALTAAETAVGEATALGGEVERRSATLTELRDREAHLQERSRDVGVDAATVAERIAASTTQLGEIRARVSEAAGDDPSVEARRARLDALSESASELLDARDAGAAAESAAQELVAKAETFAGDAGFDGTADAVTAVRTAARQGEIEAVLAAARDAEVGARSVLDDPEVVAVAEAEPVELASVQHAHDMAAEVVNVAVAAASDAERRLLDLERFVGQLDKAAEAIAPMQAAHEELAALAEVIAGRGQNARKMSLRSYVLAARLEEVAVSASARLGRMSAGRYEFVHSDEAGPRGRRGGLGLDIRDDYTGVVRSAKTLSGGESFLASLSLALGLADVVAAESGGVVLDTMFIDEGFGTLDADTLDSVMGVLDELRDGGRVVGIVSHVDEMRQRIPSRLHVIRGRTGSTVEVVAG</sequence>
<keyword evidence="6" id="KW-0269">Exonuclease</keyword>
<dbReference type="InterPro" id="IPR027417">
    <property type="entry name" value="P-loop_NTPase"/>
</dbReference>
<dbReference type="eggNOG" id="COG0419">
    <property type="taxonomic scope" value="Bacteria"/>
</dbReference>
<dbReference type="Pfam" id="PF13558">
    <property type="entry name" value="SbcC_Walker_B"/>
    <property type="match status" value="1"/>
</dbReference>
<evidence type="ECO:0000256" key="2">
    <source>
        <dbReference type="ARBA" id="ARBA00011322"/>
    </source>
</evidence>
<evidence type="ECO:0000259" key="5">
    <source>
        <dbReference type="Pfam" id="PF13476"/>
    </source>
</evidence>
<dbReference type="RefSeq" id="WP_128639252.1">
    <property type="nucleotide sequence ID" value="NZ_CP008947.1"/>
</dbReference>
<keyword evidence="6" id="KW-0540">Nuclease</keyword>
<dbReference type="Proteomes" id="UP000028488">
    <property type="component" value="Chromosome"/>
</dbReference>
<keyword evidence="4" id="KW-0175">Coiled coil</keyword>
<dbReference type="PANTHER" id="PTHR32114:SF2">
    <property type="entry name" value="ABC TRANSPORTER ABCH.3"/>
    <property type="match status" value="1"/>
</dbReference>
<dbReference type="PANTHER" id="PTHR32114">
    <property type="entry name" value="ABC TRANSPORTER ABCH.3"/>
    <property type="match status" value="1"/>
</dbReference>
<keyword evidence="6" id="KW-0378">Hydrolase</keyword>
<dbReference type="EMBL" id="CP008947">
    <property type="protein sequence ID" value="AII05177.1"/>
    <property type="molecule type" value="Genomic_DNA"/>
</dbReference>
<name>A0A076EIS1_RHOOP</name>
<gene>
    <name evidence="6" type="ORF">EP51_11365</name>
</gene>